<evidence type="ECO:0000313" key="1">
    <source>
        <dbReference type="EMBL" id="KAK0452818.1"/>
    </source>
</evidence>
<accession>A0AA39K5W0</accession>
<sequence length="110" mass="12639">MLLVAVSDCGGRRVSDSPFYNVLRDPSKRPSMGDDPLPWLIELRDIVIRMDDKSLPHIRHELGDNRWCQLIYLNIRKTDARTLVKTKVGKVDVSDWDLLPQETGISVRPQ</sequence>
<dbReference type="GeneID" id="85353405"/>
<organism evidence="1 2">
    <name type="scientific">Armillaria tabescens</name>
    <name type="common">Ringless honey mushroom</name>
    <name type="synonym">Agaricus tabescens</name>
    <dbReference type="NCBI Taxonomy" id="1929756"/>
    <lineage>
        <taxon>Eukaryota</taxon>
        <taxon>Fungi</taxon>
        <taxon>Dikarya</taxon>
        <taxon>Basidiomycota</taxon>
        <taxon>Agaricomycotina</taxon>
        <taxon>Agaricomycetes</taxon>
        <taxon>Agaricomycetidae</taxon>
        <taxon>Agaricales</taxon>
        <taxon>Marasmiineae</taxon>
        <taxon>Physalacriaceae</taxon>
        <taxon>Desarmillaria</taxon>
    </lineage>
</organism>
<gene>
    <name evidence="1" type="ORF">EV420DRAFT_1482112</name>
</gene>
<dbReference type="EMBL" id="JAUEPS010000030">
    <property type="protein sequence ID" value="KAK0452818.1"/>
    <property type="molecule type" value="Genomic_DNA"/>
</dbReference>
<dbReference type="Proteomes" id="UP001175211">
    <property type="component" value="Unassembled WGS sequence"/>
</dbReference>
<reference evidence="1" key="1">
    <citation type="submission" date="2023-06" db="EMBL/GenBank/DDBJ databases">
        <authorList>
            <consortium name="Lawrence Berkeley National Laboratory"/>
            <person name="Ahrendt S."/>
            <person name="Sahu N."/>
            <person name="Indic B."/>
            <person name="Wong-Bajracharya J."/>
            <person name="Merenyi Z."/>
            <person name="Ke H.-M."/>
            <person name="Monk M."/>
            <person name="Kocsube S."/>
            <person name="Drula E."/>
            <person name="Lipzen A."/>
            <person name="Balint B."/>
            <person name="Henrissat B."/>
            <person name="Andreopoulos B."/>
            <person name="Martin F.M."/>
            <person name="Harder C.B."/>
            <person name="Rigling D."/>
            <person name="Ford K.L."/>
            <person name="Foster G.D."/>
            <person name="Pangilinan J."/>
            <person name="Papanicolaou A."/>
            <person name="Barry K."/>
            <person name="LaButti K."/>
            <person name="Viragh M."/>
            <person name="Koriabine M."/>
            <person name="Yan M."/>
            <person name="Riley R."/>
            <person name="Champramary S."/>
            <person name="Plett K.L."/>
            <person name="Tsai I.J."/>
            <person name="Slot J."/>
            <person name="Sipos G."/>
            <person name="Plett J."/>
            <person name="Nagy L.G."/>
            <person name="Grigoriev I.V."/>
        </authorList>
    </citation>
    <scope>NUCLEOTIDE SEQUENCE</scope>
    <source>
        <strain evidence="1">CCBAS 213</strain>
    </source>
</reference>
<proteinExistence type="predicted"/>
<protein>
    <submittedName>
        <fullName evidence="1">Uncharacterized protein</fullName>
    </submittedName>
</protein>
<evidence type="ECO:0000313" key="2">
    <source>
        <dbReference type="Proteomes" id="UP001175211"/>
    </source>
</evidence>
<dbReference type="RefSeq" id="XP_060328154.1">
    <property type="nucleotide sequence ID" value="XM_060469857.1"/>
</dbReference>
<name>A0AA39K5W0_ARMTA</name>
<comment type="caution">
    <text evidence="1">The sequence shown here is derived from an EMBL/GenBank/DDBJ whole genome shotgun (WGS) entry which is preliminary data.</text>
</comment>
<dbReference type="AlphaFoldDB" id="A0AA39K5W0"/>
<keyword evidence="2" id="KW-1185">Reference proteome</keyword>